<dbReference type="PANTHER" id="PTHR34981:SF1">
    <property type="entry name" value="CELL DIVISION PROTEIN ZAPA"/>
    <property type="match status" value="1"/>
</dbReference>
<comment type="subcellular location">
    <subcellularLocation>
        <location evidence="1">Cytoplasm</location>
    </subcellularLocation>
</comment>
<dbReference type="InterPro" id="IPR042233">
    <property type="entry name" value="Cell_div_ZapA_N"/>
</dbReference>
<evidence type="ECO:0000256" key="6">
    <source>
        <dbReference type="ARBA" id="ARBA00023306"/>
    </source>
</evidence>
<dbReference type="InterPro" id="IPR007838">
    <property type="entry name" value="Cell_div_ZapA-like"/>
</dbReference>
<dbReference type="EMBL" id="QPMH01000008">
    <property type="protein sequence ID" value="RDD61847.1"/>
    <property type="molecule type" value="Genomic_DNA"/>
</dbReference>
<evidence type="ECO:0000256" key="5">
    <source>
        <dbReference type="ARBA" id="ARBA00023210"/>
    </source>
</evidence>
<accession>A0A369TCF5</accession>
<keyword evidence="4 10" id="KW-0132">Cell division</keyword>
<keyword evidence="3" id="KW-0963">Cytoplasm</keyword>
<dbReference type="AlphaFoldDB" id="A0A369TCF5"/>
<evidence type="ECO:0000256" key="9">
    <source>
        <dbReference type="ARBA" id="ARBA00033158"/>
    </source>
</evidence>
<evidence type="ECO:0000256" key="3">
    <source>
        <dbReference type="ARBA" id="ARBA00022490"/>
    </source>
</evidence>
<dbReference type="GO" id="GO:0005829">
    <property type="term" value="C:cytosol"/>
    <property type="evidence" value="ECO:0007669"/>
    <property type="project" value="TreeGrafter"/>
</dbReference>
<dbReference type="GO" id="GO:0000921">
    <property type="term" value="P:septin ring assembly"/>
    <property type="evidence" value="ECO:0007669"/>
    <property type="project" value="TreeGrafter"/>
</dbReference>
<dbReference type="GO" id="GO:0032153">
    <property type="term" value="C:cell division site"/>
    <property type="evidence" value="ECO:0007669"/>
    <property type="project" value="TreeGrafter"/>
</dbReference>
<evidence type="ECO:0000256" key="4">
    <source>
        <dbReference type="ARBA" id="ARBA00022618"/>
    </source>
</evidence>
<keyword evidence="6" id="KW-0131">Cell cycle</keyword>
<comment type="subunit">
    <text evidence="8">Homodimer. Interacts with FtsZ.</text>
</comment>
<proteinExistence type="predicted"/>
<evidence type="ECO:0000256" key="8">
    <source>
        <dbReference type="ARBA" id="ARBA00026068"/>
    </source>
</evidence>
<dbReference type="RefSeq" id="WP_114582091.1">
    <property type="nucleotide sequence ID" value="NZ_QPMH01000008.1"/>
</dbReference>
<dbReference type="SUPFAM" id="SSF102829">
    <property type="entry name" value="Cell division protein ZapA-like"/>
    <property type="match status" value="1"/>
</dbReference>
<reference evidence="10 11" key="1">
    <citation type="submission" date="2018-07" db="EMBL/GenBank/DDBJ databases">
        <title>Venubactetium sediminum gen. nov., sp. nov., isolated from a marine solar saltern.</title>
        <authorList>
            <person name="Wang S."/>
        </authorList>
    </citation>
    <scope>NUCLEOTIDE SEQUENCE [LARGE SCALE GENOMIC DNA]</scope>
    <source>
        <strain evidence="10 11">WD2A32</strain>
    </source>
</reference>
<dbReference type="InterPro" id="IPR036192">
    <property type="entry name" value="Cell_div_ZapA-like_sf"/>
</dbReference>
<name>A0A369TCF5_9PROT</name>
<dbReference type="GO" id="GO:0043093">
    <property type="term" value="P:FtsZ-dependent cytokinesis"/>
    <property type="evidence" value="ECO:0007669"/>
    <property type="project" value="TreeGrafter"/>
</dbReference>
<gene>
    <name evidence="10" type="ORF">DRB17_10135</name>
</gene>
<comment type="function">
    <text evidence="7">Activator of cell division through the inhibition of FtsZ GTPase activity, therefore promoting FtsZ assembly into bundles of protofilaments necessary for the formation of the division Z ring. It is recruited early at mid-cell but it is not essential for cell division.</text>
</comment>
<comment type="caution">
    <text evidence="10">The sequence shown here is derived from an EMBL/GenBank/DDBJ whole genome shotgun (WGS) entry which is preliminary data.</text>
</comment>
<dbReference type="Proteomes" id="UP000253941">
    <property type="component" value="Unassembled WGS sequence"/>
</dbReference>
<sequence length="103" mass="11393">MARVALDINGRRYEMACDDGQEAHLQKLAEYVDRRVRELAASVGQVGESRLLLMANLLIADELHEARRHQAPAQGREGDAEAAESLEEVAGRLERIAARLEAT</sequence>
<protein>
    <recommendedName>
        <fullName evidence="2">Cell division protein ZapA</fullName>
    </recommendedName>
    <alternativeName>
        <fullName evidence="9">Z ring-associated protein ZapA</fullName>
    </alternativeName>
</protein>
<evidence type="ECO:0000256" key="7">
    <source>
        <dbReference type="ARBA" id="ARBA00024910"/>
    </source>
</evidence>
<dbReference type="GO" id="GO:0000917">
    <property type="term" value="P:division septum assembly"/>
    <property type="evidence" value="ECO:0007669"/>
    <property type="project" value="UniProtKB-KW"/>
</dbReference>
<evidence type="ECO:0000256" key="2">
    <source>
        <dbReference type="ARBA" id="ARBA00015195"/>
    </source>
</evidence>
<organism evidence="10 11">
    <name type="scientific">Ferruginivarius sediminum</name>
    <dbReference type="NCBI Taxonomy" id="2661937"/>
    <lineage>
        <taxon>Bacteria</taxon>
        <taxon>Pseudomonadati</taxon>
        <taxon>Pseudomonadota</taxon>
        <taxon>Alphaproteobacteria</taxon>
        <taxon>Rhodospirillales</taxon>
        <taxon>Rhodospirillaceae</taxon>
        <taxon>Ferruginivarius</taxon>
    </lineage>
</organism>
<dbReference type="Gene3D" id="3.30.160.880">
    <property type="entry name" value="Cell division protein ZapA protomer, N-terminal domain"/>
    <property type="match status" value="1"/>
</dbReference>
<dbReference type="GO" id="GO:0030428">
    <property type="term" value="C:cell septum"/>
    <property type="evidence" value="ECO:0007669"/>
    <property type="project" value="TreeGrafter"/>
</dbReference>
<evidence type="ECO:0000313" key="10">
    <source>
        <dbReference type="EMBL" id="RDD61847.1"/>
    </source>
</evidence>
<dbReference type="Pfam" id="PF05164">
    <property type="entry name" value="ZapA"/>
    <property type="match status" value="1"/>
</dbReference>
<keyword evidence="11" id="KW-1185">Reference proteome</keyword>
<evidence type="ECO:0000256" key="1">
    <source>
        <dbReference type="ARBA" id="ARBA00004496"/>
    </source>
</evidence>
<dbReference type="PANTHER" id="PTHR34981">
    <property type="entry name" value="CELL DIVISION PROTEIN ZAPA"/>
    <property type="match status" value="1"/>
</dbReference>
<keyword evidence="5" id="KW-0717">Septation</keyword>
<evidence type="ECO:0000313" key="11">
    <source>
        <dbReference type="Proteomes" id="UP000253941"/>
    </source>
</evidence>